<dbReference type="Pfam" id="PF01052">
    <property type="entry name" value="FliMN_C"/>
    <property type="match status" value="1"/>
</dbReference>
<gene>
    <name evidence="3" type="ORF">GCM10011611_08540</name>
</gene>
<evidence type="ECO:0000259" key="2">
    <source>
        <dbReference type="Pfam" id="PF01052"/>
    </source>
</evidence>
<dbReference type="AlphaFoldDB" id="A0A8J3E244"/>
<dbReference type="InterPro" id="IPR036429">
    <property type="entry name" value="SpoA-like_sf"/>
</dbReference>
<dbReference type="PANTHER" id="PTHR30034">
    <property type="entry name" value="FLAGELLAR MOTOR SWITCH PROTEIN FLIM"/>
    <property type="match status" value="1"/>
</dbReference>
<dbReference type="RefSeq" id="WP_189042864.1">
    <property type="nucleotide sequence ID" value="NZ_BMJQ01000002.1"/>
</dbReference>
<evidence type="ECO:0000256" key="1">
    <source>
        <dbReference type="ARBA" id="ARBA00009226"/>
    </source>
</evidence>
<sequence length="373" mass="39539">MLDELPVRASIVTNRPGAPSTGLQPVPLGRPIDPRGLGLRGRLFRPIEPIALDWPALSESPTIWRSLGEYQGPEQPFAIRLALGDSPAWLSLPPALVTALLAAVEPGRTAQSRSKTAARVLALLLELAFLEPIEALERATGLTVRFLDVAAPSAIPPAALRLGLAVGRGGATETLCLALPPETAALVCRSLDRLPAPRGVWRQLPVPLAIEIGGCWVALGALRTLGPRDVILPPGFDPAPDEVVLTRPDGARATARRIGDGLGLITPFIRSASEEEAAMGDAADAEPVEQLDALPIRLTFEAGRLELPLARLERLGPGEVLILPRSPDAPIAIIANGRRIGQAELVRVSDQVGIRVLSLDYQDPDHPGSQHHG</sequence>
<dbReference type="GO" id="GO:0050918">
    <property type="term" value="P:positive chemotaxis"/>
    <property type="evidence" value="ECO:0007669"/>
    <property type="project" value="TreeGrafter"/>
</dbReference>
<dbReference type="Gene3D" id="2.30.330.10">
    <property type="entry name" value="SpoA-like"/>
    <property type="match status" value="1"/>
</dbReference>
<dbReference type="GO" id="GO:0003774">
    <property type="term" value="F:cytoskeletal motor activity"/>
    <property type="evidence" value="ECO:0007669"/>
    <property type="project" value="InterPro"/>
</dbReference>
<evidence type="ECO:0000313" key="3">
    <source>
        <dbReference type="EMBL" id="GGF05346.1"/>
    </source>
</evidence>
<dbReference type="SUPFAM" id="SSF101801">
    <property type="entry name" value="Surface presentation of antigens (SPOA)"/>
    <property type="match status" value="1"/>
</dbReference>
<dbReference type="InterPro" id="IPR001543">
    <property type="entry name" value="FliN-like_C"/>
</dbReference>
<dbReference type="GO" id="GO:0030254">
    <property type="term" value="P:protein secretion by the type III secretion system"/>
    <property type="evidence" value="ECO:0007669"/>
    <property type="project" value="InterPro"/>
</dbReference>
<proteinExistence type="inferred from homology"/>
<dbReference type="PANTHER" id="PTHR30034:SF6">
    <property type="entry name" value="YOP PROTEINS TRANSLOCATION PROTEIN Q"/>
    <property type="match status" value="1"/>
</dbReference>
<protein>
    <recommendedName>
        <fullName evidence="2">Flagellar motor switch protein FliN-like C-terminal domain-containing protein</fullName>
    </recommendedName>
</protein>
<reference evidence="3" key="1">
    <citation type="journal article" date="2014" name="Int. J. Syst. Evol. Microbiol.">
        <title>Complete genome sequence of Corynebacterium casei LMG S-19264T (=DSM 44701T), isolated from a smear-ripened cheese.</title>
        <authorList>
            <consortium name="US DOE Joint Genome Institute (JGI-PGF)"/>
            <person name="Walter F."/>
            <person name="Albersmeier A."/>
            <person name="Kalinowski J."/>
            <person name="Ruckert C."/>
        </authorList>
    </citation>
    <scope>NUCLEOTIDE SEQUENCE</scope>
    <source>
        <strain evidence="3">CGMCC 1.15725</strain>
    </source>
</reference>
<keyword evidence="4" id="KW-1185">Reference proteome</keyword>
<name>A0A8J3E244_9PROT</name>
<feature type="domain" description="Flagellar motor switch protein FliN-like C-terminal" evidence="2">
    <location>
        <begin position="289"/>
        <end position="357"/>
    </location>
</feature>
<dbReference type="PRINTS" id="PR00956">
    <property type="entry name" value="FLGMOTORFLIN"/>
</dbReference>
<dbReference type="GO" id="GO:0009425">
    <property type="term" value="C:bacterial-type flagellum basal body"/>
    <property type="evidence" value="ECO:0007669"/>
    <property type="project" value="InterPro"/>
</dbReference>
<comment type="caution">
    <text evidence="3">The sequence shown here is derived from an EMBL/GenBank/DDBJ whole genome shotgun (WGS) entry which is preliminary data.</text>
</comment>
<accession>A0A8J3E244</accession>
<dbReference type="GO" id="GO:0071978">
    <property type="term" value="P:bacterial-type flagellum-dependent swarming motility"/>
    <property type="evidence" value="ECO:0007669"/>
    <property type="project" value="TreeGrafter"/>
</dbReference>
<organism evidence="3 4">
    <name type="scientific">Aliidongia dinghuensis</name>
    <dbReference type="NCBI Taxonomy" id="1867774"/>
    <lineage>
        <taxon>Bacteria</taxon>
        <taxon>Pseudomonadati</taxon>
        <taxon>Pseudomonadota</taxon>
        <taxon>Alphaproteobacteria</taxon>
        <taxon>Rhodospirillales</taxon>
        <taxon>Dongiaceae</taxon>
        <taxon>Aliidongia</taxon>
    </lineage>
</organism>
<evidence type="ECO:0000313" key="4">
    <source>
        <dbReference type="Proteomes" id="UP000646365"/>
    </source>
</evidence>
<dbReference type="EMBL" id="BMJQ01000002">
    <property type="protein sequence ID" value="GGF05346.1"/>
    <property type="molecule type" value="Genomic_DNA"/>
</dbReference>
<dbReference type="InterPro" id="IPR001172">
    <property type="entry name" value="FliN_T3SS_HrcQb"/>
</dbReference>
<comment type="similarity">
    <text evidence="1">Belongs to the FliN/MopA/SpaO family.</text>
</comment>
<dbReference type="Proteomes" id="UP000646365">
    <property type="component" value="Unassembled WGS sequence"/>
</dbReference>
<dbReference type="NCBIfam" id="TIGR02551">
    <property type="entry name" value="SpaO_YscQ"/>
    <property type="match status" value="1"/>
</dbReference>
<reference evidence="3" key="2">
    <citation type="submission" date="2020-09" db="EMBL/GenBank/DDBJ databases">
        <authorList>
            <person name="Sun Q."/>
            <person name="Zhou Y."/>
        </authorList>
    </citation>
    <scope>NUCLEOTIDE SEQUENCE</scope>
    <source>
        <strain evidence="3">CGMCC 1.15725</strain>
    </source>
</reference>
<dbReference type="InterPro" id="IPR013385">
    <property type="entry name" value="T3SS_SpaO/YscQ/SpaO"/>
</dbReference>